<dbReference type="GO" id="GO:0005524">
    <property type="term" value="F:ATP binding"/>
    <property type="evidence" value="ECO:0007669"/>
    <property type="project" value="UniProtKB-KW"/>
</dbReference>
<dbReference type="EMBL" id="QSRJ01000005">
    <property type="protein sequence ID" value="RGL10396.1"/>
    <property type="molecule type" value="Genomic_DNA"/>
</dbReference>
<dbReference type="Pfam" id="PF00005">
    <property type="entry name" value="ABC_tran"/>
    <property type="match status" value="1"/>
</dbReference>
<feature type="domain" description="ABC transporter" evidence="4">
    <location>
        <begin position="4"/>
        <end position="231"/>
    </location>
</feature>
<dbReference type="CDD" id="cd03293">
    <property type="entry name" value="ABC_NrtD_SsuB_transporters"/>
    <property type="match status" value="1"/>
</dbReference>
<dbReference type="Gene3D" id="3.40.50.300">
    <property type="entry name" value="P-loop containing nucleotide triphosphate hydrolases"/>
    <property type="match status" value="1"/>
</dbReference>
<evidence type="ECO:0000259" key="4">
    <source>
        <dbReference type="PROSITE" id="PS50893"/>
    </source>
</evidence>
<name>A0A3E4QT76_9ACTN</name>
<keyword evidence="3 5" id="KW-0067">ATP-binding</keyword>
<proteinExistence type="predicted"/>
<dbReference type="PANTHER" id="PTHR42788:SF2">
    <property type="entry name" value="ABC TRANSPORTER ATP-BINDING PROTEIN"/>
    <property type="match status" value="1"/>
</dbReference>
<accession>A0A3E4QT76</accession>
<dbReference type="Proteomes" id="UP000260943">
    <property type="component" value="Unassembled WGS sequence"/>
</dbReference>
<dbReference type="SUPFAM" id="SSF52540">
    <property type="entry name" value="P-loop containing nucleoside triphosphate hydrolases"/>
    <property type="match status" value="1"/>
</dbReference>
<dbReference type="SMART" id="SM00382">
    <property type="entry name" value="AAA"/>
    <property type="match status" value="1"/>
</dbReference>
<dbReference type="InterPro" id="IPR027417">
    <property type="entry name" value="P-loop_NTPase"/>
</dbReference>
<organism evidence="5 6">
    <name type="scientific">Collinsella tanakaei</name>
    <dbReference type="NCBI Taxonomy" id="626935"/>
    <lineage>
        <taxon>Bacteria</taxon>
        <taxon>Bacillati</taxon>
        <taxon>Actinomycetota</taxon>
        <taxon>Coriobacteriia</taxon>
        <taxon>Coriobacteriales</taxon>
        <taxon>Coriobacteriaceae</taxon>
        <taxon>Collinsella</taxon>
    </lineage>
</organism>
<dbReference type="RefSeq" id="WP_117679463.1">
    <property type="nucleotide sequence ID" value="NZ_CAJJKC010000001.1"/>
</dbReference>
<dbReference type="InterPro" id="IPR003593">
    <property type="entry name" value="AAA+_ATPase"/>
</dbReference>
<dbReference type="GO" id="GO:0016887">
    <property type="term" value="F:ATP hydrolysis activity"/>
    <property type="evidence" value="ECO:0007669"/>
    <property type="project" value="InterPro"/>
</dbReference>
<keyword evidence="1" id="KW-0813">Transport</keyword>
<protein>
    <submittedName>
        <fullName evidence="5">ABC transporter ATP-binding protein</fullName>
    </submittedName>
</protein>
<evidence type="ECO:0000256" key="1">
    <source>
        <dbReference type="ARBA" id="ARBA00022448"/>
    </source>
</evidence>
<evidence type="ECO:0000313" key="6">
    <source>
        <dbReference type="Proteomes" id="UP000260943"/>
    </source>
</evidence>
<keyword evidence="2" id="KW-0547">Nucleotide-binding</keyword>
<evidence type="ECO:0000313" key="5">
    <source>
        <dbReference type="EMBL" id="RGL10396.1"/>
    </source>
</evidence>
<gene>
    <name evidence="5" type="ORF">DXC81_05005</name>
</gene>
<evidence type="ECO:0000256" key="2">
    <source>
        <dbReference type="ARBA" id="ARBA00022741"/>
    </source>
</evidence>
<dbReference type="AlphaFoldDB" id="A0A3E4QT76"/>
<dbReference type="PANTHER" id="PTHR42788">
    <property type="entry name" value="TAURINE IMPORT ATP-BINDING PROTEIN-RELATED"/>
    <property type="match status" value="1"/>
</dbReference>
<sequence length="250" mass="27446">MASLDIQDVSQGFGDIKVLDAINLHVESGQVACLLGPSGCGKTTLFHVIAGLSRPWAGRVLLDGHDITGQSGRLAYMLQKDLLLPHKTILDNVSLPLVLKGEPRDSARDKARELLGLFGLEGTQDRWPVELSGGMRQRAALLRSYLFSREFMLLDEPFSALDAFTKADMHEWFLNVVDTCGTTALVVTHDIDEAIKLADVIYVMRGAPQRGEPARIAGCEPIACERPQRASFSLTPAFLDHKRRVLDLLG</sequence>
<reference evidence="5 6" key="1">
    <citation type="submission" date="2018-08" db="EMBL/GenBank/DDBJ databases">
        <title>A genome reference for cultivated species of the human gut microbiota.</title>
        <authorList>
            <person name="Zou Y."/>
            <person name="Xue W."/>
            <person name="Luo G."/>
        </authorList>
    </citation>
    <scope>NUCLEOTIDE SEQUENCE [LARGE SCALE GENOMIC DNA]</scope>
    <source>
        <strain evidence="5 6">TF08-14</strain>
    </source>
</reference>
<dbReference type="PROSITE" id="PS50893">
    <property type="entry name" value="ABC_TRANSPORTER_2"/>
    <property type="match status" value="1"/>
</dbReference>
<comment type="caution">
    <text evidence="5">The sequence shown here is derived from an EMBL/GenBank/DDBJ whole genome shotgun (WGS) entry which is preliminary data.</text>
</comment>
<evidence type="ECO:0000256" key="3">
    <source>
        <dbReference type="ARBA" id="ARBA00022840"/>
    </source>
</evidence>
<dbReference type="InterPro" id="IPR017871">
    <property type="entry name" value="ABC_transporter-like_CS"/>
</dbReference>
<dbReference type="PROSITE" id="PS00211">
    <property type="entry name" value="ABC_TRANSPORTER_1"/>
    <property type="match status" value="1"/>
</dbReference>
<dbReference type="InterPro" id="IPR050166">
    <property type="entry name" value="ABC_transporter_ATP-bind"/>
</dbReference>
<dbReference type="InterPro" id="IPR003439">
    <property type="entry name" value="ABC_transporter-like_ATP-bd"/>
</dbReference>